<feature type="transmembrane region" description="Helical" evidence="8">
    <location>
        <begin position="280"/>
        <end position="299"/>
    </location>
</feature>
<reference evidence="10 11" key="1">
    <citation type="journal article" date="2019" name="Int. J. Syst. Evol. Microbiol.">
        <title>The Global Catalogue of Microorganisms (GCM) 10K type strain sequencing project: providing services to taxonomists for standard genome sequencing and annotation.</title>
        <authorList>
            <consortium name="The Broad Institute Genomics Platform"/>
            <consortium name="The Broad Institute Genome Sequencing Center for Infectious Disease"/>
            <person name="Wu L."/>
            <person name="Ma J."/>
        </authorList>
    </citation>
    <scope>NUCLEOTIDE SEQUENCE [LARGE SCALE GENOMIC DNA]</scope>
    <source>
        <strain evidence="10 11">JCM 10696</strain>
    </source>
</reference>
<protein>
    <submittedName>
        <fullName evidence="10">SulP family inorganic anion transporter</fullName>
    </submittedName>
</protein>
<feature type="transmembrane region" description="Helical" evidence="8">
    <location>
        <begin position="319"/>
        <end position="348"/>
    </location>
</feature>
<dbReference type="InterPro" id="IPR001765">
    <property type="entry name" value="Carbonic_anhydrase"/>
</dbReference>
<organism evidence="10 11">
    <name type="scientific">Actinocorallia libanotica</name>
    <dbReference type="NCBI Taxonomy" id="46162"/>
    <lineage>
        <taxon>Bacteria</taxon>
        <taxon>Bacillati</taxon>
        <taxon>Actinomycetota</taxon>
        <taxon>Actinomycetes</taxon>
        <taxon>Streptosporangiales</taxon>
        <taxon>Thermomonosporaceae</taxon>
        <taxon>Actinocorallia</taxon>
    </lineage>
</organism>
<comment type="subcellular location">
    <subcellularLocation>
        <location evidence="1">Membrane</location>
        <topology evidence="1">Multi-pass membrane protein</topology>
    </subcellularLocation>
</comment>
<dbReference type="Gene3D" id="3.40.1050.10">
    <property type="entry name" value="Carbonic anhydrase"/>
    <property type="match status" value="1"/>
</dbReference>
<dbReference type="InterPro" id="IPR011547">
    <property type="entry name" value="SLC26A/SulP_dom"/>
</dbReference>
<comment type="caution">
    <text evidence="10">The sequence shown here is derived from an EMBL/GenBank/DDBJ whole genome shotgun (WGS) entry which is preliminary data.</text>
</comment>
<evidence type="ECO:0000256" key="3">
    <source>
        <dbReference type="ARBA" id="ARBA00022692"/>
    </source>
</evidence>
<feature type="transmembrane region" description="Helical" evidence="8">
    <location>
        <begin position="46"/>
        <end position="66"/>
    </location>
</feature>
<evidence type="ECO:0000256" key="4">
    <source>
        <dbReference type="ARBA" id="ARBA00022989"/>
    </source>
</evidence>
<feature type="transmembrane region" description="Helical" evidence="8">
    <location>
        <begin position="20"/>
        <end position="39"/>
    </location>
</feature>
<evidence type="ECO:0000256" key="1">
    <source>
        <dbReference type="ARBA" id="ARBA00004141"/>
    </source>
</evidence>
<dbReference type="InterPro" id="IPR036874">
    <property type="entry name" value="Carbonic_anhydrase_sf"/>
</dbReference>
<dbReference type="InterPro" id="IPR001902">
    <property type="entry name" value="SLC26A/SulP_fam"/>
</dbReference>
<dbReference type="Proteomes" id="UP001500665">
    <property type="component" value="Unassembled WGS sequence"/>
</dbReference>
<evidence type="ECO:0000313" key="11">
    <source>
        <dbReference type="Proteomes" id="UP001500665"/>
    </source>
</evidence>
<dbReference type="Pfam" id="PF00484">
    <property type="entry name" value="Pro_CA"/>
    <property type="match status" value="1"/>
</dbReference>
<feature type="domain" description="SLC26A/SulP transporter" evidence="9">
    <location>
        <begin position="18"/>
        <end position="363"/>
    </location>
</feature>
<dbReference type="SMART" id="SM00947">
    <property type="entry name" value="Pro_CA"/>
    <property type="match status" value="1"/>
</dbReference>
<feature type="transmembrane region" description="Helical" evidence="8">
    <location>
        <begin position="194"/>
        <end position="211"/>
    </location>
</feature>
<evidence type="ECO:0000256" key="7">
    <source>
        <dbReference type="SAM" id="MobiDB-lite"/>
    </source>
</evidence>
<sequence length="758" mass="80211">MTVESQSAVKRFLAPGRDVPASFVVFLVAMPLSLGVAVASGAPVEAGLIAAIVGGVVAGLLGGSPLQVSGPTASLTVIMFSLIETYGWRATCAITMCAGILQIVLGASRVARTALAVSPAVVHGMLAGVGVVLALSQLHIVLGGSPQDSALDNLVDLPRQVLAQHSLATGLGVLTIVVLLVWERTPWRRVPAPLVAVAAATAVAWFGGFDVPRVDLPSSLLVHWGPPSLPDGALPDVVGAVVAVALVAGVESLLCSVAIDRMRPVGVARSDLDRELAGQGAGNFVSGLLGGLPVAGVIVRSTTNVRAGALTRGSTVLHGIWVLVLAMSCGAVLEQIPLAALAALVVTLGLRLIDRSHLRGLRPHRESLIYWVTLGGVVVLGVGEGVLLGMGLVACLALRRLTRVSVRTEQRDGRWHVVVEGSLTFLVVPRLAAVLAGIPAGAPVDLDLDVDFMDNAAFDAIHTWRVSHERLGGRVDIDEIHESWYESAMTGESSPPPRKTAGSSRWWAPWANRGRRRPEALEQASPREILLAGVREYHGSTARLVRPIMAELSMAQTPDHLFITCVDSRVVPNLITASGPGDLFITRNVGNLVPRNGARVSDDSVMASVEYATSVLNIKTITVCGHSMCGAMAGVLGGGTEIEHLPQLSNWLKHANHSLDRFLHEPDPEDARTPLDRLCQVNVMQQLDNLLTYPWLKHRVETGELELVGMYLDLETAQVHILDPEQGRFLTVPDSVEPSEERAPRKGGAPHGTTAFPA</sequence>
<dbReference type="SUPFAM" id="SSF53056">
    <property type="entry name" value="beta-carbonic anhydrase, cab"/>
    <property type="match status" value="1"/>
</dbReference>
<comment type="similarity">
    <text evidence="2">Belongs to the beta-class carbonic anhydrase family.</text>
</comment>
<keyword evidence="5 8" id="KW-0472">Membrane</keyword>
<keyword evidence="11" id="KW-1185">Reference proteome</keyword>
<accession>A0ABN1RV22</accession>
<proteinExistence type="inferred from homology"/>
<evidence type="ECO:0000256" key="5">
    <source>
        <dbReference type="ARBA" id="ARBA00023136"/>
    </source>
</evidence>
<evidence type="ECO:0000256" key="8">
    <source>
        <dbReference type="SAM" id="Phobius"/>
    </source>
</evidence>
<feature type="transmembrane region" description="Helical" evidence="8">
    <location>
        <begin position="162"/>
        <end position="182"/>
    </location>
</feature>
<comment type="function">
    <text evidence="6">Catalyzes the reversible hydration of carbon dioxide to form bicarbonate.</text>
</comment>
<feature type="region of interest" description="Disordered" evidence="7">
    <location>
        <begin position="735"/>
        <end position="758"/>
    </location>
</feature>
<evidence type="ECO:0000256" key="2">
    <source>
        <dbReference type="ARBA" id="ARBA00006217"/>
    </source>
</evidence>
<name>A0ABN1RV22_9ACTN</name>
<feature type="transmembrane region" description="Helical" evidence="8">
    <location>
        <begin position="120"/>
        <end position="142"/>
    </location>
</feature>
<evidence type="ECO:0000256" key="6">
    <source>
        <dbReference type="ARBA" id="ARBA00024993"/>
    </source>
</evidence>
<gene>
    <name evidence="10" type="ORF">GCM10009550_63140</name>
</gene>
<keyword evidence="3 8" id="KW-0812">Transmembrane</keyword>
<feature type="transmembrane region" description="Helical" evidence="8">
    <location>
        <begin position="237"/>
        <end position="259"/>
    </location>
</feature>
<feature type="transmembrane region" description="Helical" evidence="8">
    <location>
        <begin position="86"/>
        <end position="108"/>
    </location>
</feature>
<dbReference type="EMBL" id="BAAAHH010000035">
    <property type="protein sequence ID" value="GAA0964685.1"/>
    <property type="molecule type" value="Genomic_DNA"/>
</dbReference>
<evidence type="ECO:0000313" key="10">
    <source>
        <dbReference type="EMBL" id="GAA0964685.1"/>
    </source>
</evidence>
<feature type="transmembrane region" description="Helical" evidence="8">
    <location>
        <begin position="368"/>
        <end position="393"/>
    </location>
</feature>
<dbReference type="Pfam" id="PF00916">
    <property type="entry name" value="Sulfate_transp"/>
    <property type="match status" value="1"/>
</dbReference>
<dbReference type="PANTHER" id="PTHR11814">
    <property type="entry name" value="SULFATE TRANSPORTER"/>
    <property type="match status" value="1"/>
</dbReference>
<evidence type="ECO:0000259" key="9">
    <source>
        <dbReference type="Pfam" id="PF00916"/>
    </source>
</evidence>
<keyword evidence="4 8" id="KW-1133">Transmembrane helix</keyword>